<evidence type="ECO:0000256" key="1">
    <source>
        <dbReference type="ARBA" id="ARBA00004687"/>
    </source>
</evidence>
<comment type="pathway">
    <text evidence="1">Glycolipid biosynthesis; glycosylphosphatidylinositol-anchor biosynthesis.</text>
</comment>
<feature type="region of interest" description="Disordered" evidence="8">
    <location>
        <begin position="1412"/>
        <end position="1447"/>
    </location>
</feature>
<evidence type="ECO:0000256" key="5">
    <source>
        <dbReference type="ARBA" id="ARBA00022806"/>
    </source>
</evidence>
<keyword evidence="5" id="KW-0547">Nucleotide-binding</keyword>
<evidence type="ECO:0000313" key="11">
    <source>
        <dbReference type="EMBL" id="KAK5782157.1"/>
    </source>
</evidence>
<feature type="domain" description="Helicase ATP-binding" evidence="9">
    <location>
        <begin position="429"/>
        <end position="588"/>
    </location>
</feature>
<sequence length="1776" mass="205987">MWFILATNSSHTNNWAVLVSTSRFWFNYRHMANVLSMYRTVKRLGIPDSQIILMLSDDVACNSRNLYPGSVFNNKDHAIDLYGESVEVDYRGYEVTVENFIRLLTDRWSENQPKSKRLLTDENSNIFIYMTGHGGNDFLKFQDAEEIASEDIADAFAQMYEKKRYNEILFMIDTCQANTMFSKFYSPNIIAVGSSEIEESSYSHHSDVEIGVAVIDRFTYYTLEYLEQIEKNSTLTLKDLFDSYTFEKVHSHTGVRTDLFQRDIKDVLITDFFGNVQNIIPEDKLSTSYQDSISDEKLNNDIKALVQLAMDAKFRRNHISKSIENNHTNDMKSDNNKQQVKNLCVFTHSNKFHVSMLQRFGSLFKKPSFLDIKWFIQCKTFQHLSLNKVKCYNESNRNTLNFRLRDYQREAVNTCVKYVTSGHVKRIGVSLATGGGKTVIFSHLIDKLNQMKLKQKSNDQTFRRFKTLILVHRRELAFQALNTIRHFNPTTNVQLEMSQHHANVGEADTIIASVLSLVQRLDKYDPNNIDLIIVDEAHHIVADTYMKILKHFHAANEKSRIPVIGFSATFERADKKALSQALDEIVYHKGVMEMIDEKWLCEGRFTNVKISINLDNVKKNNSDFVLKSLSSVVNTPETNDIIIETYLRMRLQHNIKSTLVFGVDKNHVKTLNKVFLQRGVKSDYITSDTKSLDRDNIMKAFKNGECEVLINCGILTEGTDIPNIDCILLCRPTCSRPLLIQMIGRGLRLHKGKKHCHIVDFVNASNVGVISIPTLFGITEANVPINDMTISQMESLKKSIEARKIEAKRCQEAEQAAKQLEEMKKEDLKQITLLKEYQKYIKSANVTLLSYDSFKDYYLGKHKNIFDKILRKNHKSGFNFEQESQFFEKCKYQWTQINSDSWALPLQHRYLRIDRTKNPQHYILKIYTKIPSGVNNDISKWFSKGKPFISNLPTILKEVEEIVTSVQRQHSRFDTRFKRRIPYIDYSKNSRWRRQPATSKQLTYLRKKFNEVYRKHKSEFPQLDQSLIDSYLKKLLRGAAADLTFATTIAPIYPVKSLLKLINFDNEEKIKDKIYKTTTKKSQLVSSDLFRYFTDGFLDVIAVITTETILKSELESTETMVNASKPHDVEESLRLIDDLKYFLATAPANWQENQIIRRYYLNSEHGFVSCVLWNNVYYITGTDIVKCCLYRMQKFGRTIVQKKKFEEGIFSDLRNLKCGIDATLEQPKSEFLQFLYRNSCLKTQKKQKVFFWFSVPHDKLFADALERDLKREETSSQQTTTKAIFEPAISFHFDSKCGIRLYHQLLSHTQNKRLIINENRLEPFVNPETNSKDNSHETVLSLSPIIINDNSPPNTQELSYNEIKDIENNMDDLTNEGFSNNSQSVQSNAPASADNEIELDNKEIADIDSPVLNNEDEDNYETYSSNPLEGINKYSIDENGDDNNRSSATVKQTIDAKSTTNNFEDIPFDYFPINIEYSKRDEVMESPSFQNYMTLMDYEMNDVEKPTSTTSAVSVKKKNIKVKKHTNSIAYQGNMIDPLLLNYNDDFDFSSNAKDFINISGDADRIHDNFKNVNDAFEEFNKDIFQPRINHYNTQYPYSSYMNLNIPQIATLPTYQTEIRPQTIDQQPFTRFDNIFTPQSVYKDYINMSRSQNKPPAPLSQQQIEFFDWNVLLQPTSNLPHLSTAHSLTAYTPGYRATMPQTVWIQSPYTTSGQNQYHQTRTPLMTTRRRQFRNLTPATSMNKYSKINKSNKVTKPVYDKNKHLSKEKQSTVSKKK</sequence>
<evidence type="ECO:0000256" key="7">
    <source>
        <dbReference type="SAM" id="Coils"/>
    </source>
</evidence>
<dbReference type="Gene3D" id="3.40.50.1460">
    <property type="match status" value="1"/>
</dbReference>
<feature type="compositionally biased region" description="Polar residues" evidence="8">
    <location>
        <begin position="1737"/>
        <end position="1753"/>
    </location>
</feature>
<name>A0AAN7WQX2_9SACH</name>
<keyword evidence="5" id="KW-0067">ATP-binding</keyword>
<feature type="region of interest" description="Disordered" evidence="8">
    <location>
        <begin position="1737"/>
        <end position="1776"/>
    </location>
</feature>
<gene>
    <name evidence="11" type="ORF">RI543_000081</name>
</gene>
<dbReference type="InterPro" id="IPR001096">
    <property type="entry name" value="Peptidase_C13"/>
</dbReference>
<dbReference type="PRINTS" id="PR00776">
    <property type="entry name" value="HEMOGLOBNASE"/>
</dbReference>
<dbReference type="GO" id="GO:0004386">
    <property type="term" value="F:helicase activity"/>
    <property type="evidence" value="ECO:0007669"/>
    <property type="project" value="UniProtKB-KW"/>
</dbReference>
<dbReference type="GO" id="GO:0003700">
    <property type="term" value="F:DNA-binding transcription factor activity"/>
    <property type="evidence" value="ECO:0007669"/>
    <property type="project" value="InterPro"/>
</dbReference>
<evidence type="ECO:0000259" key="9">
    <source>
        <dbReference type="PROSITE" id="PS51192"/>
    </source>
</evidence>
<feature type="domain" description="Helicase C-terminal" evidence="10">
    <location>
        <begin position="641"/>
        <end position="821"/>
    </location>
</feature>
<dbReference type="PIRSF" id="PIRSF500138">
    <property type="entry name" value="GPI8"/>
    <property type="match status" value="1"/>
</dbReference>
<dbReference type="GO" id="GO:0016255">
    <property type="term" value="P:attachment of GPI anchor to protein"/>
    <property type="evidence" value="ECO:0007669"/>
    <property type="project" value="InterPro"/>
</dbReference>
<feature type="coiled-coil region" evidence="7">
    <location>
        <begin position="803"/>
        <end position="830"/>
    </location>
</feature>
<evidence type="ECO:0000256" key="8">
    <source>
        <dbReference type="SAM" id="MobiDB-lite"/>
    </source>
</evidence>
<dbReference type="SMART" id="SM00490">
    <property type="entry name" value="HELICc"/>
    <property type="match status" value="1"/>
</dbReference>
<dbReference type="Pfam" id="PF04851">
    <property type="entry name" value="ResIII"/>
    <property type="match status" value="1"/>
</dbReference>
<dbReference type="PANTHER" id="PTHR48067">
    <property type="entry name" value="GPI-ANCHOR TRANSAMIDASE"/>
    <property type="match status" value="1"/>
</dbReference>
<proteinExistence type="inferred from homology"/>
<dbReference type="PROSITE" id="PS51194">
    <property type="entry name" value="HELICASE_CTER"/>
    <property type="match status" value="1"/>
</dbReference>
<dbReference type="PANTHER" id="PTHR48067:SF1">
    <property type="entry name" value="GPI-ANCHOR TRANSAMIDASE"/>
    <property type="match status" value="1"/>
</dbReference>
<dbReference type="SMART" id="SM00487">
    <property type="entry name" value="DEXDc"/>
    <property type="match status" value="1"/>
</dbReference>
<feature type="region of interest" description="Disordered" evidence="8">
    <location>
        <begin position="1371"/>
        <end position="1393"/>
    </location>
</feature>
<comment type="similarity">
    <text evidence="2">Belongs to the peptidase C13 family.</text>
</comment>
<protein>
    <submittedName>
        <fullName evidence="11">Uncharacterized protein</fullName>
    </submittedName>
</protein>
<dbReference type="SUPFAM" id="SSF52540">
    <property type="entry name" value="P-loop containing nucleoside triphosphate hydrolases"/>
    <property type="match status" value="1"/>
</dbReference>
<dbReference type="GO" id="GO:0003677">
    <property type="term" value="F:DNA binding"/>
    <property type="evidence" value="ECO:0007669"/>
    <property type="project" value="InterPro"/>
</dbReference>
<evidence type="ECO:0000259" key="10">
    <source>
        <dbReference type="PROSITE" id="PS51194"/>
    </source>
</evidence>
<dbReference type="GO" id="GO:0006506">
    <property type="term" value="P:GPI anchor biosynthetic process"/>
    <property type="evidence" value="ECO:0007669"/>
    <property type="project" value="UniProtKB-KW"/>
</dbReference>
<keyword evidence="3" id="KW-0337">GPI-anchor biosynthesis</keyword>
<dbReference type="InterPro" id="IPR003120">
    <property type="entry name" value="Ste12"/>
</dbReference>
<dbReference type="Proteomes" id="UP001306508">
    <property type="component" value="Unassembled WGS sequence"/>
</dbReference>
<evidence type="ECO:0000256" key="4">
    <source>
        <dbReference type="ARBA" id="ARBA00022729"/>
    </source>
</evidence>
<dbReference type="FunFam" id="3.40.50.1460:FF:000003">
    <property type="entry name" value="GPI-anchor transamidase"/>
    <property type="match status" value="1"/>
</dbReference>
<comment type="caution">
    <text evidence="11">The sequence shown here is derived from an EMBL/GenBank/DDBJ whole genome shotgun (WGS) entry which is preliminary data.</text>
</comment>
<dbReference type="SMART" id="SM00424">
    <property type="entry name" value="STE"/>
    <property type="match status" value="1"/>
</dbReference>
<dbReference type="InterPro" id="IPR014001">
    <property type="entry name" value="Helicase_ATP-bd"/>
</dbReference>
<keyword evidence="4" id="KW-0732">Signal</keyword>
<dbReference type="Gene3D" id="3.40.50.300">
    <property type="entry name" value="P-loop containing nucleotide triphosphate hydrolases"/>
    <property type="match status" value="2"/>
</dbReference>
<keyword evidence="12" id="KW-1185">Reference proteome</keyword>
<dbReference type="Pfam" id="PF01650">
    <property type="entry name" value="Peptidase_C13"/>
    <property type="match status" value="1"/>
</dbReference>
<feature type="compositionally biased region" description="Basic and acidic residues" evidence="8">
    <location>
        <begin position="1757"/>
        <end position="1769"/>
    </location>
</feature>
<feature type="active site" evidence="6">
    <location>
        <position position="133"/>
    </location>
</feature>
<dbReference type="PIRSF" id="PIRSF019663">
    <property type="entry name" value="Legumain"/>
    <property type="match status" value="1"/>
</dbReference>
<dbReference type="InterPro" id="IPR027417">
    <property type="entry name" value="P-loop_NTPase"/>
</dbReference>
<dbReference type="InterPro" id="IPR028361">
    <property type="entry name" value="GPI_transamidase"/>
</dbReference>
<dbReference type="EMBL" id="JAWIZZ010000006">
    <property type="protein sequence ID" value="KAK5782157.1"/>
    <property type="molecule type" value="Genomic_DNA"/>
</dbReference>
<dbReference type="Pfam" id="PF00271">
    <property type="entry name" value="Helicase_C"/>
    <property type="match status" value="1"/>
</dbReference>
<dbReference type="GO" id="GO:0006508">
    <property type="term" value="P:proteolysis"/>
    <property type="evidence" value="ECO:0007669"/>
    <property type="project" value="InterPro"/>
</dbReference>
<dbReference type="InterPro" id="IPR006935">
    <property type="entry name" value="Helicase/UvrB_N"/>
</dbReference>
<dbReference type="InterPro" id="IPR001650">
    <property type="entry name" value="Helicase_C-like"/>
</dbReference>
<organism evidence="11 12">
    <name type="scientific">Arxiozyma heterogenica</name>
    <dbReference type="NCBI Taxonomy" id="278026"/>
    <lineage>
        <taxon>Eukaryota</taxon>
        <taxon>Fungi</taxon>
        <taxon>Dikarya</taxon>
        <taxon>Ascomycota</taxon>
        <taxon>Saccharomycotina</taxon>
        <taxon>Saccharomycetes</taxon>
        <taxon>Saccharomycetales</taxon>
        <taxon>Saccharomycetaceae</taxon>
        <taxon>Arxiozyma</taxon>
    </lineage>
</organism>
<dbReference type="PROSITE" id="PS51192">
    <property type="entry name" value="HELICASE_ATP_BIND_1"/>
    <property type="match status" value="1"/>
</dbReference>
<dbReference type="Pfam" id="PF02200">
    <property type="entry name" value="STE"/>
    <property type="match status" value="1"/>
</dbReference>
<evidence type="ECO:0000256" key="6">
    <source>
        <dbReference type="PIRSR" id="PIRSR019663-1"/>
    </source>
</evidence>
<keyword evidence="7" id="KW-0175">Coiled coil</keyword>
<keyword evidence="5" id="KW-0347">Helicase</keyword>
<feature type="active site" description="Nucleophile" evidence="6">
    <location>
        <position position="175"/>
    </location>
</feature>
<dbReference type="GO" id="GO:0003923">
    <property type="term" value="F:GPI-anchor transamidase activity"/>
    <property type="evidence" value="ECO:0007669"/>
    <property type="project" value="InterPro"/>
</dbReference>
<evidence type="ECO:0000256" key="2">
    <source>
        <dbReference type="ARBA" id="ARBA00009941"/>
    </source>
</evidence>
<dbReference type="GO" id="GO:0005524">
    <property type="term" value="F:ATP binding"/>
    <property type="evidence" value="ECO:0007669"/>
    <property type="project" value="InterPro"/>
</dbReference>
<reference evidence="12" key="1">
    <citation type="submission" date="2023-07" db="EMBL/GenBank/DDBJ databases">
        <title>A draft genome of Kazachstania heterogenica Y-27499.</title>
        <authorList>
            <person name="Donic C."/>
            <person name="Kralova J.S."/>
            <person name="Fidel L."/>
            <person name="Ben-Dor S."/>
            <person name="Jung S."/>
        </authorList>
    </citation>
    <scope>NUCLEOTIDE SEQUENCE [LARGE SCALE GENOMIC DNA]</scope>
    <source>
        <strain evidence="12">Y27499</strain>
    </source>
</reference>
<dbReference type="CDD" id="cd18799">
    <property type="entry name" value="SF2_C_EcoAI-like"/>
    <property type="match status" value="1"/>
</dbReference>
<dbReference type="GO" id="GO:0042765">
    <property type="term" value="C:GPI-anchor transamidase complex"/>
    <property type="evidence" value="ECO:0007669"/>
    <property type="project" value="InterPro"/>
</dbReference>
<accession>A0AAN7WQX2</accession>
<dbReference type="GO" id="GO:0005634">
    <property type="term" value="C:nucleus"/>
    <property type="evidence" value="ECO:0007669"/>
    <property type="project" value="InterPro"/>
</dbReference>
<evidence type="ECO:0000313" key="12">
    <source>
        <dbReference type="Proteomes" id="UP001306508"/>
    </source>
</evidence>
<feature type="compositionally biased region" description="Polar residues" evidence="8">
    <location>
        <begin position="1376"/>
        <end position="1390"/>
    </location>
</feature>
<keyword evidence="5" id="KW-0378">Hydrolase</keyword>
<evidence type="ECO:0000256" key="3">
    <source>
        <dbReference type="ARBA" id="ARBA00022502"/>
    </source>
</evidence>